<protein>
    <submittedName>
        <fullName evidence="2">Uncharacterized protein</fullName>
    </submittedName>
</protein>
<feature type="transmembrane region" description="Helical" evidence="1">
    <location>
        <begin position="94"/>
        <end position="111"/>
    </location>
</feature>
<evidence type="ECO:0000313" key="3">
    <source>
        <dbReference type="Proteomes" id="UP000183461"/>
    </source>
</evidence>
<reference evidence="2 3" key="1">
    <citation type="submission" date="2016-11" db="EMBL/GenBank/DDBJ databases">
        <authorList>
            <person name="Jaros S."/>
            <person name="Januszkiewicz K."/>
            <person name="Wedrychowicz H."/>
        </authorList>
    </citation>
    <scope>NUCLEOTIDE SEQUENCE [LARGE SCALE GENOMIC DNA]</scope>
    <source>
        <strain evidence="2 3">YL228</strain>
    </source>
</reference>
<gene>
    <name evidence="2" type="ORF">SAMN02910280_2489</name>
</gene>
<keyword evidence="1" id="KW-0472">Membrane</keyword>
<feature type="transmembrane region" description="Helical" evidence="1">
    <location>
        <begin position="12"/>
        <end position="35"/>
    </location>
</feature>
<dbReference type="RefSeq" id="WP_072300724.1">
    <property type="nucleotide sequence ID" value="NZ_FPIP01000007.1"/>
</dbReference>
<sequence>MSKFFANVWTKRVVALLSVVYMLFVCRLCYFSIFYDMHINDRVSTCLAVSGVSLAALIIMLYTRHQILTRISSFIILPAMLPVVLLYFGEWGLIIPIIVVGIIILLLSGAGEGIKTALATIILLLYIFGALGYFLFTSFFVAAVKEQVVETGVSPSGTYRYRVVNTDDTSKGSTAVYVEPNYADVKNQFAVFTLKNQEHVVYMERPVQSKVEIKWETQSRQDITDHLNSISDEIEVTVTDAELERLGYTYDNKLMLTNLSASRKFALGLTASDVDPVPLDNLNQEQLDFFGIGKEPNGRYYIADPSPRVVEKNGTEPGQRIYFNEIKPKALKLYNSLNVDPPTGITYFNVAKSHTVMLNSLTDAQLADLGVSASGDVMLLSASKMVVPEEDKNKEDAEATEEVVTAEDKVVFRYYVAELEDYYNVNSRRLSVDLLN</sequence>
<feature type="transmembrane region" description="Helical" evidence="1">
    <location>
        <begin position="47"/>
        <end position="64"/>
    </location>
</feature>
<evidence type="ECO:0000313" key="2">
    <source>
        <dbReference type="EMBL" id="SFW42695.1"/>
    </source>
</evidence>
<dbReference type="EMBL" id="FPIP01000007">
    <property type="protein sequence ID" value="SFW42695.1"/>
    <property type="molecule type" value="Genomic_DNA"/>
</dbReference>
<dbReference type="Proteomes" id="UP000183461">
    <property type="component" value="Unassembled WGS sequence"/>
</dbReference>
<feature type="transmembrane region" description="Helical" evidence="1">
    <location>
        <begin position="123"/>
        <end position="144"/>
    </location>
</feature>
<feature type="transmembrane region" description="Helical" evidence="1">
    <location>
        <begin position="71"/>
        <end position="88"/>
    </location>
</feature>
<keyword evidence="1" id="KW-0812">Transmembrane</keyword>
<organism evidence="2 3">
    <name type="scientific">Ruminococcus flavefaciens</name>
    <dbReference type="NCBI Taxonomy" id="1265"/>
    <lineage>
        <taxon>Bacteria</taxon>
        <taxon>Bacillati</taxon>
        <taxon>Bacillota</taxon>
        <taxon>Clostridia</taxon>
        <taxon>Eubacteriales</taxon>
        <taxon>Oscillospiraceae</taxon>
        <taxon>Ruminococcus</taxon>
    </lineage>
</organism>
<evidence type="ECO:0000256" key="1">
    <source>
        <dbReference type="SAM" id="Phobius"/>
    </source>
</evidence>
<keyword evidence="1" id="KW-1133">Transmembrane helix</keyword>
<dbReference type="AlphaFoldDB" id="A0A1K1P559"/>
<proteinExistence type="predicted"/>
<accession>A0A1K1P559</accession>
<name>A0A1K1P559_RUMFL</name>